<dbReference type="InterPro" id="IPR006186">
    <property type="entry name" value="Ser/Thr-sp_prot-phosphatase"/>
</dbReference>
<dbReference type="PANTHER" id="PTHR42850">
    <property type="entry name" value="METALLOPHOSPHOESTERASE"/>
    <property type="match status" value="1"/>
</dbReference>
<dbReference type="InterPro" id="IPR029052">
    <property type="entry name" value="Metallo-depent_PP-like"/>
</dbReference>
<dbReference type="SUPFAM" id="SSF56300">
    <property type="entry name" value="Metallo-dependent phosphatases"/>
    <property type="match status" value="1"/>
</dbReference>
<organism evidence="2 3">
    <name type="scientific">Mucilaginibacter myungsuensis</name>
    <dbReference type="NCBI Taxonomy" id="649104"/>
    <lineage>
        <taxon>Bacteria</taxon>
        <taxon>Pseudomonadati</taxon>
        <taxon>Bacteroidota</taxon>
        <taxon>Sphingobacteriia</taxon>
        <taxon>Sphingobacteriales</taxon>
        <taxon>Sphingobacteriaceae</taxon>
        <taxon>Mucilaginibacter</taxon>
    </lineage>
</organism>
<proteinExistence type="predicted"/>
<evidence type="ECO:0000313" key="3">
    <source>
        <dbReference type="Proteomes" id="UP000622475"/>
    </source>
</evidence>
<dbReference type="AlphaFoldDB" id="A0A929KYN9"/>
<dbReference type="Proteomes" id="UP000622475">
    <property type="component" value="Unassembled WGS sequence"/>
</dbReference>
<dbReference type="EMBL" id="JADFFL010000003">
    <property type="protein sequence ID" value="MBE9662348.1"/>
    <property type="molecule type" value="Genomic_DNA"/>
</dbReference>
<dbReference type="GO" id="GO:0016791">
    <property type="term" value="F:phosphatase activity"/>
    <property type="evidence" value="ECO:0007669"/>
    <property type="project" value="TreeGrafter"/>
</dbReference>
<dbReference type="Pfam" id="PF00149">
    <property type="entry name" value="Metallophos"/>
    <property type="match status" value="1"/>
</dbReference>
<dbReference type="PANTHER" id="PTHR42850:SF4">
    <property type="entry name" value="ZINC-DEPENDENT ENDOPOLYPHOSPHATASE"/>
    <property type="match status" value="1"/>
</dbReference>
<gene>
    <name evidence="2" type="ORF">IRJ16_10675</name>
</gene>
<dbReference type="InterPro" id="IPR004843">
    <property type="entry name" value="Calcineurin-like_PHP"/>
</dbReference>
<accession>A0A929KYN9</accession>
<protein>
    <submittedName>
        <fullName evidence="2">Metallophosphoesterase</fullName>
    </submittedName>
</protein>
<reference evidence="2" key="1">
    <citation type="submission" date="2020-10" db="EMBL/GenBank/DDBJ databases">
        <title>Mucilaginibacter mali sp. nov., isolated from rhizosphere soil of apple orchard.</title>
        <authorList>
            <person name="Lee J.-S."/>
            <person name="Kim H.S."/>
            <person name="Kim J.-S."/>
        </authorList>
    </citation>
    <scope>NUCLEOTIDE SEQUENCE</scope>
    <source>
        <strain evidence="2">KCTC 22746</strain>
    </source>
</reference>
<dbReference type="GO" id="GO:0005737">
    <property type="term" value="C:cytoplasm"/>
    <property type="evidence" value="ECO:0007669"/>
    <property type="project" value="TreeGrafter"/>
</dbReference>
<dbReference type="InterPro" id="IPR050126">
    <property type="entry name" value="Ap4A_hydrolase"/>
</dbReference>
<name>A0A929KYN9_9SPHI</name>
<evidence type="ECO:0000259" key="1">
    <source>
        <dbReference type="Pfam" id="PF00149"/>
    </source>
</evidence>
<dbReference type="PRINTS" id="PR00114">
    <property type="entry name" value="STPHPHTASE"/>
</dbReference>
<dbReference type="Gene3D" id="3.60.21.10">
    <property type="match status" value="1"/>
</dbReference>
<dbReference type="RefSeq" id="WP_194111519.1">
    <property type="nucleotide sequence ID" value="NZ_JADFFL010000003.1"/>
</dbReference>
<sequence length="340" mass="39140">MQRTFVIGDIHGCFEELMALIEKVGLAPEDLLVSVGDIVDRGNRSKDVYEYFLNRPNSKVLTGNHERKHVNGVLSYAQEIVKVQFGPDYQPFLDKIAALSYSYEIEEAIVVHAAFEHDRSLKDQKDEVLSGSTSGERYLEKKYGADSDWIDHYKGYKPIIYGHRVVGDRPLIKNNTYGIDTGACHGGYLTAIEIPGFIIHQVKSEKDYWRSEQMQWQIPVLKSKDWLNMEFAAINKQLEKLSFVEDAEVRDFLDQLKNWVLALENLTVALKNNIDEFTADLAKKHPDEFNAEANKFDFKTFLFKSKNNNLKIEDVKNNLNTPQKMIHLARQLNVDHPEML</sequence>
<keyword evidence="3" id="KW-1185">Reference proteome</keyword>
<comment type="caution">
    <text evidence="2">The sequence shown here is derived from an EMBL/GenBank/DDBJ whole genome shotgun (WGS) entry which is preliminary data.</text>
</comment>
<evidence type="ECO:0000313" key="2">
    <source>
        <dbReference type="EMBL" id="MBE9662348.1"/>
    </source>
</evidence>
<feature type="domain" description="Calcineurin-like phosphoesterase" evidence="1">
    <location>
        <begin position="3"/>
        <end position="105"/>
    </location>
</feature>